<gene>
    <name evidence="2" type="ORF">LACPI_1560</name>
</gene>
<dbReference type="AlphaFoldDB" id="A0A0D6DYD6"/>
<name>A0A0D6DYD6_9LACT</name>
<evidence type="ECO:0008006" key="4">
    <source>
        <dbReference type="Google" id="ProtNLM"/>
    </source>
</evidence>
<dbReference type="STRING" id="1364.LP2241_30568"/>
<keyword evidence="1" id="KW-0812">Transmembrane</keyword>
<evidence type="ECO:0000313" key="3">
    <source>
        <dbReference type="Proteomes" id="UP000033166"/>
    </source>
</evidence>
<dbReference type="KEGG" id="lpk:LACPI_1560"/>
<organism evidence="2 3">
    <name type="scientific">Pseudolactococcus piscium MKFS47</name>
    <dbReference type="NCBI Taxonomy" id="297352"/>
    <lineage>
        <taxon>Bacteria</taxon>
        <taxon>Bacillati</taxon>
        <taxon>Bacillota</taxon>
        <taxon>Bacilli</taxon>
        <taxon>Lactobacillales</taxon>
        <taxon>Streptococcaceae</taxon>
        <taxon>Pseudolactococcus</taxon>
    </lineage>
</organism>
<proteinExistence type="predicted"/>
<feature type="transmembrane region" description="Helical" evidence="1">
    <location>
        <begin position="41"/>
        <end position="58"/>
    </location>
</feature>
<evidence type="ECO:0000256" key="1">
    <source>
        <dbReference type="SAM" id="Phobius"/>
    </source>
</evidence>
<keyword evidence="1" id="KW-1133">Transmembrane helix</keyword>
<reference evidence="3" key="1">
    <citation type="submission" date="2015-01" db="EMBL/GenBank/DDBJ databases">
        <authorList>
            <person name="Andreevskaya M."/>
        </authorList>
    </citation>
    <scope>NUCLEOTIDE SEQUENCE [LARGE SCALE GENOMIC DNA]</scope>
    <source>
        <strain evidence="3">MKFS47</strain>
    </source>
</reference>
<feature type="transmembrane region" description="Helical" evidence="1">
    <location>
        <begin position="12"/>
        <end position="29"/>
    </location>
</feature>
<dbReference type="EMBL" id="LN774769">
    <property type="protein sequence ID" value="CEN28760.1"/>
    <property type="molecule type" value="Genomic_DNA"/>
</dbReference>
<keyword evidence="1" id="KW-0472">Membrane</keyword>
<sequence length="293" mass="34300">MKKNRLTKLDYRVSLEAMVGITLALYLLQQIGFYELLSEKVFIVSTLLTFIGIILGLLSTSLILLSVNLMLVFIGGFLLYFDPVIMQASIKLLLIFVVPVYSLLSFLVKRTLYVRRLIVFREEDIYSYLRFRDPLTGYRTLESFFSKYQQFIDSLPKSKDTGSRAIVVSLFYVDFYDQYFDRNPGATDQMIRDMAQSLLTMRNPEELFFYLKKGTFIILSAIYDNDVEREKFETLNELTKTKLSEIIFQTNQVQNITIRKSDCYITRKTTYTADQVLDYLNRRSETDLAVEYI</sequence>
<accession>A0A0D6DYD6</accession>
<dbReference type="HOGENOM" id="CLU_965552_0_0_9"/>
<protein>
    <recommendedName>
        <fullName evidence="4">GGDEF domain-containing protein</fullName>
    </recommendedName>
</protein>
<feature type="transmembrane region" description="Helical" evidence="1">
    <location>
        <begin position="87"/>
        <end position="108"/>
    </location>
</feature>
<dbReference type="Proteomes" id="UP000033166">
    <property type="component" value="Chromosome I"/>
</dbReference>
<evidence type="ECO:0000313" key="2">
    <source>
        <dbReference type="EMBL" id="CEN28760.1"/>
    </source>
</evidence>
<feature type="transmembrane region" description="Helical" evidence="1">
    <location>
        <begin position="63"/>
        <end position="81"/>
    </location>
</feature>
<dbReference type="RefSeq" id="WP_047915830.1">
    <property type="nucleotide sequence ID" value="NZ_LN774769.1"/>
</dbReference>